<reference evidence="4 5" key="1">
    <citation type="submission" date="2015-01" db="EMBL/GenBank/DDBJ databases">
        <title>Draft genome of the acidophilic iron oxidizer Ferrimicrobium acidiphilum strain T23.</title>
        <authorList>
            <person name="Poehlein A."/>
            <person name="Eisen S."/>
            <person name="Schloemann M."/>
            <person name="Johnson B.D."/>
            <person name="Daniel R."/>
            <person name="Muehling M."/>
        </authorList>
    </citation>
    <scope>NUCLEOTIDE SEQUENCE [LARGE SCALE GENOMIC DNA]</scope>
    <source>
        <strain evidence="4 5">T23</strain>
    </source>
</reference>
<dbReference type="Gene3D" id="3.90.79.10">
    <property type="entry name" value="Nucleoside Triphosphate Pyrophosphohydrolase"/>
    <property type="match status" value="1"/>
</dbReference>
<accession>A0A0D8FXD5</accession>
<dbReference type="PROSITE" id="PS51462">
    <property type="entry name" value="NUDIX"/>
    <property type="match status" value="1"/>
</dbReference>
<dbReference type="PANTHER" id="PTHR43046:SF14">
    <property type="entry name" value="MUTT_NUDIX FAMILY PROTEIN"/>
    <property type="match status" value="1"/>
</dbReference>
<dbReference type="InterPro" id="IPR015797">
    <property type="entry name" value="NUDIX_hydrolase-like_dom_sf"/>
</dbReference>
<dbReference type="Pfam" id="PF00293">
    <property type="entry name" value="NUDIX"/>
    <property type="match status" value="1"/>
</dbReference>
<dbReference type="EMBL" id="JXUW01000002">
    <property type="protein sequence ID" value="KJE77880.1"/>
    <property type="molecule type" value="Genomic_DNA"/>
</dbReference>
<dbReference type="InterPro" id="IPR000086">
    <property type="entry name" value="NUDIX_hydrolase_dom"/>
</dbReference>
<comment type="cofactor">
    <cofactor evidence="1">
        <name>Mg(2+)</name>
        <dbReference type="ChEBI" id="CHEBI:18420"/>
    </cofactor>
</comment>
<evidence type="ECO:0000313" key="4">
    <source>
        <dbReference type="EMBL" id="KJE77880.1"/>
    </source>
</evidence>
<dbReference type="AlphaFoldDB" id="A0A0D8FXD5"/>
<dbReference type="RefSeq" id="WP_052565134.1">
    <property type="nucleotide sequence ID" value="NZ_JQKF01000002.1"/>
</dbReference>
<evidence type="ECO:0000313" key="5">
    <source>
        <dbReference type="Proteomes" id="UP000032336"/>
    </source>
</evidence>
<proteinExistence type="predicted"/>
<dbReference type="GeneID" id="78371598"/>
<evidence type="ECO:0000259" key="3">
    <source>
        <dbReference type="PROSITE" id="PS51462"/>
    </source>
</evidence>
<name>A0A0D8FXD5_9ACTN</name>
<keyword evidence="5" id="KW-1185">Reference proteome</keyword>
<dbReference type="STRING" id="1121877.FEAC_02520"/>
<keyword evidence="2 4" id="KW-0378">Hydrolase</keyword>
<organism evidence="4 5">
    <name type="scientific">Ferrimicrobium acidiphilum DSM 19497</name>
    <dbReference type="NCBI Taxonomy" id="1121877"/>
    <lineage>
        <taxon>Bacteria</taxon>
        <taxon>Bacillati</taxon>
        <taxon>Actinomycetota</taxon>
        <taxon>Acidimicrobiia</taxon>
        <taxon>Acidimicrobiales</taxon>
        <taxon>Acidimicrobiaceae</taxon>
        <taxon>Ferrimicrobium</taxon>
    </lineage>
</organism>
<feature type="domain" description="Nudix hydrolase" evidence="3">
    <location>
        <begin position="1"/>
        <end position="121"/>
    </location>
</feature>
<dbReference type="PROSITE" id="PS00893">
    <property type="entry name" value="NUDIX_BOX"/>
    <property type="match status" value="1"/>
</dbReference>
<dbReference type="eggNOG" id="COG1051">
    <property type="taxonomic scope" value="Bacteria"/>
</dbReference>
<dbReference type="PANTHER" id="PTHR43046">
    <property type="entry name" value="GDP-MANNOSE MANNOSYL HYDROLASE"/>
    <property type="match status" value="1"/>
</dbReference>
<comment type="caution">
    <text evidence="4">The sequence shown here is derived from an EMBL/GenBank/DDBJ whole genome shotgun (WGS) entry which is preliminary data.</text>
</comment>
<protein>
    <submittedName>
        <fullName evidence="4">NADH pyrophosphatase</fullName>
        <ecNumber evidence="4">3.6.1.22</ecNumber>
    </submittedName>
</protein>
<gene>
    <name evidence="4" type="primary">nudC</name>
    <name evidence="4" type="ORF">FEAC_02520</name>
</gene>
<sequence>MSAVSIDHGRVLLIRRSPPIPELWAPPGGKVEPHEGLLKALMRETYEEIGISLRPLRLIAEIELYAPSRSYVLFSFLCEPPIDPDAISAHSDALDARWFQLNEAMAMPLAPGVTTTLMAISDGRKSTHNT</sequence>
<dbReference type="GO" id="GO:0016787">
    <property type="term" value="F:hydrolase activity"/>
    <property type="evidence" value="ECO:0007669"/>
    <property type="project" value="UniProtKB-KW"/>
</dbReference>
<dbReference type="Proteomes" id="UP000032336">
    <property type="component" value="Unassembled WGS sequence"/>
</dbReference>
<dbReference type="InterPro" id="IPR020084">
    <property type="entry name" value="NUDIX_hydrolase_CS"/>
</dbReference>
<evidence type="ECO:0000256" key="1">
    <source>
        <dbReference type="ARBA" id="ARBA00001946"/>
    </source>
</evidence>
<dbReference type="SUPFAM" id="SSF55811">
    <property type="entry name" value="Nudix"/>
    <property type="match status" value="1"/>
</dbReference>
<dbReference type="EC" id="3.6.1.22" evidence="4"/>
<evidence type="ECO:0000256" key="2">
    <source>
        <dbReference type="ARBA" id="ARBA00022801"/>
    </source>
</evidence>